<evidence type="ECO:0000313" key="2">
    <source>
        <dbReference type="Proteomes" id="UP000011885"/>
    </source>
</evidence>
<name>M5UEY0_9BACT</name>
<dbReference type="EMBL" id="ANOH01000274">
    <property type="protein sequence ID" value="EMI54553.1"/>
    <property type="molecule type" value="Genomic_DNA"/>
</dbReference>
<protein>
    <submittedName>
        <fullName evidence="1">Uncharacterized protein</fullName>
    </submittedName>
</protein>
<proteinExistence type="predicted"/>
<accession>M5UEY0</accession>
<gene>
    <name evidence="1" type="ORF">RSSM_04024</name>
</gene>
<organism evidence="1 2">
    <name type="scientific">Rhodopirellula sallentina SM41</name>
    <dbReference type="NCBI Taxonomy" id="1263870"/>
    <lineage>
        <taxon>Bacteria</taxon>
        <taxon>Pseudomonadati</taxon>
        <taxon>Planctomycetota</taxon>
        <taxon>Planctomycetia</taxon>
        <taxon>Pirellulales</taxon>
        <taxon>Pirellulaceae</taxon>
        <taxon>Rhodopirellula</taxon>
    </lineage>
</organism>
<dbReference type="AlphaFoldDB" id="M5UEY0"/>
<keyword evidence="2" id="KW-1185">Reference proteome</keyword>
<comment type="caution">
    <text evidence="1">The sequence shown here is derived from an EMBL/GenBank/DDBJ whole genome shotgun (WGS) entry which is preliminary data.</text>
</comment>
<evidence type="ECO:0000313" key="1">
    <source>
        <dbReference type="EMBL" id="EMI54553.1"/>
    </source>
</evidence>
<reference evidence="1 2" key="1">
    <citation type="journal article" date="2013" name="Mar. Genomics">
        <title>Expression of sulfatases in Rhodopirellula baltica and the diversity of sulfatases in the genus Rhodopirellula.</title>
        <authorList>
            <person name="Wegner C.E."/>
            <person name="Richter-Heitmann T."/>
            <person name="Klindworth A."/>
            <person name="Klockow C."/>
            <person name="Richter M."/>
            <person name="Achstetter T."/>
            <person name="Glockner F.O."/>
            <person name="Harder J."/>
        </authorList>
    </citation>
    <scope>NUCLEOTIDE SEQUENCE [LARGE SCALE GENOMIC DNA]</scope>
    <source>
        <strain evidence="1 2">SM41</strain>
    </source>
</reference>
<dbReference type="Proteomes" id="UP000011885">
    <property type="component" value="Unassembled WGS sequence"/>
</dbReference>
<sequence length="45" mass="5232">MKTAVVKRNRECRRYVVHLKTLVLSRYRGHELSSRNGQDASNQSS</sequence>
<dbReference type="PATRIC" id="fig|1263870.3.peg.4260"/>